<dbReference type="EMBL" id="JH636049">
    <property type="protein sequence ID" value="EID53059.1"/>
    <property type="molecule type" value="Genomic_DNA"/>
</dbReference>
<dbReference type="AlphaFoldDB" id="I0UYV6"/>
<name>I0UYV6_9PSEU</name>
<dbReference type="Proteomes" id="UP000004691">
    <property type="component" value="Unassembled WGS sequence"/>
</dbReference>
<dbReference type="OrthoDB" id="3731619at2"/>
<protein>
    <submittedName>
        <fullName evidence="1">Uncharacterized protein</fullName>
    </submittedName>
</protein>
<dbReference type="HOGENOM" id="CLU_2668854_0_0_11"/>
<sequence length="75" mass="8406">MTTYTVIAQRWARRWELHIDGVGVTQIRSLPTAESVAREYIAFAFDIEDETSFGVDIVPGSWPALGAAPQRRDGR</sequence>
<reference evidence="1 2" key="1">
    <citation type="submission" date="2012-01" db="EMBL/GenBank/DDBJ databases">
        <title>Improved High-Quality Draft sequence of Saccharomonospora xinjiangensis XJ-54.</title>
        <authorList>
            <consortium name="US DOE Joint Genome Institute"/>
            <person name="Lucas S."/>
            <person name="Han J."/>
            <person name="Lapidus A."/>
            <person name="Cheng J.-F."/>
            <person name="Goodwin L."/>
            <person name="Pitluck S."/>
            <person name="Peters L."/>
            <person name="Mikhailova N."/>
            <person name="Teshima H."/>
            <person name="Detter J.C."/>
            <person name="Han C."/>
            <person name="Tapia R."/>
            <person name="Land M."/>
            <person name="Hauser L."/>
            <person name="Kyrpides N."/>
            <person name="Ivanova N."/>
            <person name="Pagani I."/>
            <person name="Brambilla E.-M."/>
            <person name="Klenk H.-P."/>
            <person name="Woyke T."/>
        </authorList>
    </citation>
    <scope>NUCLEOTIDE SEQUENCE [LARGE SCALE GENOMIC DNA]</scope>
    <source>
        <strain evidence="1 2">XJ-54</strain>
    </source>
</reference>
<gene>
    <name evidence="1" type="ORF">SacxiDRAFT_0794</name>
</gene>
<proteinExistence type="predicted"/>
<evidence type="ECO:0000313" key="2">
    <source>
        <dbReference type="Proteomes" id="UP000004691"/>
    </source>
</evidence>
<evidence type="ECO:0000313" key="1">
    <source>
        <dbReference type="EMBL" id="EID53059.1"/>
    </source>
</evidence>
<dbReference type="RefSeq" id="WP_006237172.1">
    <property type="nucleotide sequence ID" value="NZ_JH636049.1"/>
</dbReference>
<keyword evidence="2" id="KW-1185">Reference proteome</keyword>
<accession>I0UYV6</accession>
<organism evidence="1 2">
    <name type="scientific">Saccharomonospora xinjiangensis XJ-54</name>
    <dbReference type="NCBI Taxonomy" id="882086"/>
    <lineage>
        <taxon>Bacteria</taxon>
        <taxon>Bacillati</taxon>
        <taxon>Actinomycetota</taxon>
        <taxon>Actinomycetes</taxon>
        <taxon>Pseudonocardiales</taxon>
        <taxon>Pseudonocardiaceae</taxon>
        <taxon>Saccharomonospora</taxon>
    </lineage>
</organism>